<keyword evidence="6" id="KW-0449">Lipoprotein</keyword>
<evidence type="ECO:0000256" key="3">
    <source>
        <dbReference type="PROSITE-ProRule" id="PRU00473"/>
    </source>
</evidence>
<proteinExistence type="predicted"/>
<dbReference type="GO" id="GO:0009279">
    <property type="term" value="C:cell outer membrane"/>
    <property type="evidence" value="ECO:0007669"/>
    <property type="project" value="UniProtKB-SubCell"/>
</dbReference>
<dbReference type="PANTHER" id="PTHR30329:SF17">
    <property type="entry name" value="LIPOPROTEIN YFIB-RELATED"/>
    <property type="match status" value="1"/>
</dbReference>
<evidence type="ECO:0000256" key="2">
    <source>
        <dbReference type="ARBA" id="ARBA00023136"/>
    </source>
</evidence>
<dbReference type="Pfam" id="PF00691">
    <property type="entry name" value="OmpA"/>
    <property type="match status" value="1"/>
</dbReference>
<keyword evidence="7" id="KW-1185">Reference proteome</keyword>
<dbReference type="AlphaFoldDB" id="W1J329"/>
<dbReference type="PRINTS" id="PR01021">
    <property type="entry name" value="OMPADOMAIN"/>
</dbReference>
<dbReference type="STRING" id="1427518.XSR1_600012"/>
<dbReference type="InterPro" id="IPR050330">
    <property type="entry name" value="Bact_OuterMem_StrucFunc"/>
</dbReference>
<keyword evidence="2 3" id="KW-0472">Membrane</keyword>
<dbReference type="PROSITE" id="PS51123">
    <property type="entry name" value="OMPA_2"/>
    <property type="match status" value="1"/>
</dbReference>
<organism evidence="6 7">
    <name type="scientific">Xenorhabdus szentirmaii DSM 16338</name>
    <dbReference type="NCBI Taxonomy" id="1427518"/>
    <lineage>
        <taxon>Bacteria</taxon>
        <taxon>Pseudomonadati</taxon>
        <taxon>Pseudomonadota</taxon>
        <taxon>Gammaproteobacteria</taxon>
        <taxon>Enterobacterales</taxon>
        <taxon>Morganellaceae</taxon>
        <taxon>Xenorhabdus</taxon>
    </lineage>
</organism>
<evidence type="ECO:0000313" key="6">
    <source>
        <dbReference type="EMBL" id="CDL85129.1"/>
    </source>
</evidence>
<dbReference type="InterPro" id="IPR006664">
    <property type="entry name" value="OMP_bac"/>
</dbReference>
<dbReference type="InterPro" id="IPR036737">
    <property type="entry name" value="OmpA-like_sf"/>
</dbReference>
<dbReference type="PROSITE" id="PS51257">
    <property type="entry name" value="PROKAR_LIPOPROTEIN"/>
    <property type="match status" value="1"/>
</dbReference>
<dbReference type="Gene3D" id="3.30.1330.60">
    <property type="entry name" value="OmpA-like domain"/>
    <property type="match status" value="1"/>
</dbReference>
<gene>
    <name evidence="6" type="primary">yfiB</name>
    <name evidence="6" type="ORF">XSR1_600012</name>
</gene>
<evidence type="ECO:0000256" key="4">
    <source>
        <dbReference type="SAM" id="MobiDB-lite"/>
    </source>
</evidence>
<reference evidence="6" key="1">
    <citation type="submission" date="2013-11" db="EMBL/GenBank/DDBJ databases">
        <title>Draft genome sequence and annotation of the entomopathogenic bacteria, Xenorhabdus cabanillasi strain JM26 and Xenorhabdus szentirmai strain DSM 16338.</title>
        <authorList>
            <person name="Gualtieri M."/>
            <person name="Ogier J.C."/>
            <person name="Pages S."/>
            <person name="Givaudan A."/>
            <person name="Gaudriault S."/>
        </authorList>
    </citation>
    <scope>NUCLEOTIDE SEQUENCE [LARGE SCALE GENOMIC DNA]</scope>
    <source>
        <strain evidence="6">DSM 16338</strain>
    </source>
</reference>
<comment type="subcellular location">
    <subcellularLocation>
        <location evidence="1">Cell outer membrane</location>
    </subcellularLocation>
</comment>
<comment type="caution">
    <text evidence="6">The sequence shown here is derived from an EMBL/GenBank/DDBJ whole genome shotgun (WGS) entry which is preliminary data.</text>
</comment>
<dbReference type="InterPro" id="IPR006665">
    <property type="entry name" value="OmpA-like"/>
</dbReference>
<dbReference type="NCBIfam" id="NF007424">
    <property type="entry name" value="PRK09967.1"/>
    <property type="match status" value="1"/>
</dbReference>
<evidence type="ECO:0000259" key="5">
    <source>
        <dbReference type="PROSITE" id="PS51123"/>
    </source>
</evidence>
<feature type="region of interest" description="Disordered" evidence="4">
    <location>
        <begin position="134"/>
        <end position="155"/>
    </location>
</feature>
<feature type="domain" description="OmpA-like" evidence="5">
    <location>
        <begin position="53"/>
        <end position="168"/>
    </location>
</feature>
<dbReference type="Proteomes" id="UP000019202">
    <property type="component" value="Unassembled WGS sequence"/>
</dbReference>
<sequence length="168" mass="18438">MIKEFTMRKNRSFIFIICAFIGALFLSACQNKNSLSAAQIAVLKQQGFKQTDEGWLFGMSEKVLFGNNQSHLRPEGEVKLKELANVLTKAGIHHARLDGHTDNYGEVGYNNQLSLKRANTVADALTQGGMQHRGLTTRGLGPSQPIADNKSSKGRAENRRVAIVITAP</sequence>
<protein>
    <submittedName>
        <fullName evidence="6">Lipoprotein yfiB</fullName>
    </submittedName>
</protein>
<dbReference type="CDD" id="cd07185">
    <property type="entry name" value="OmpA_C-like"/>
    <property type="match status" value="1"/>
</dbReference>
<name>W1J329_9GAMM</name>
<evidence type="ECO:0000256" key="1">
    <source>
        <dbReference type="ARBA" id="ARBA00004442"/>
    </source>
</evidence>
<accession>W1J329</accession>
<dbReference type="EMBL" id="CBXF010000122">
    <property type="protein sequence ID" value="CDL85129.1"/>
    <property type="molecule type" value="Genomic_DNA"/>
</dbReference>
<evidence type="ECO:0000313" key="7">
    <source>
        <dbReference type="Proteomes" id="UP000019202"/>
    </source>
</evidence>
<dbReference type="SUPFAM" id="SSF103088">
    <property type="entry name" value="OmpA-like"/>
    <property type="match status" value="1"/>
</dbReference>
<dbReference type="PANTHER" id="PTHR30329">
    <property type="entry name" value="STATOR ELEMENT OF FLAGELLAR MOTOR COMPLEX"/>
    <property type="match status" value="1"/>
</dbReference>